<name>A0ACD6A8I0_AVESA</name>
<protein>
    <submittedName>
        <fullName evidence="1">Uncharacterized protein</fullName>
    </submittedName>
</protein>
<keyword evidence="2" id="KW-1185">Reference proteome</keyword>
<organism evidence="1 2">
    <name type="scientific">Avena sativa</name>
    <name type="common">Oat</name>
    <dbReference type="NCBI Taxonomy" id="4498"/>
    <lineage>
        <taxon>Eukaryota</taxon>
        <taxon>Viridiplantae</taxon>
        <taxon>Streptophyta</taxon>
        <taxon>Embryophyta</taxon>
        <taxon>Tracheophyta</taxon>
        <taxon>Spermatophyta</taxon>
        <taxon>Magnoliopsida</taxon>
        <taxon>Liliopsida</taxon>
        <taxon>Poales</taxon>
        <taxon>Poaceae</taxon>
        <taxon>BOP clade</taxon>
        <taxon>Pooideae</taxon>
        <taxon>Poodae</taxon>
        <taxon>Poeae</taxon>
        <taxon>Poeae Chloroplast Group 1 (Aveneae type)</taxon>
        <taxon>Aveninae</taxon>
        <taxon>Avena</taxon>
    </lineage>
</organism>
<evidence type="ECO:0000313" key="1">
    <source>
        <dbReference type="EnsemblPlants" id="AVESA.00010b.r2.7CG0714230.1.CDS"/>
    </source>
</evidence>
<reference evidence="1" key="1">
    <citation type="submission" date="2021-05" db="EMBL/GenBank/DDBJ databases">
        <authorList>
            <person name="Scholz U."/>
            <person name="Mascher M."/>
            <person name="Fiebig A."/>
        </authorList>
    </citation>
    <scope>NUCLEOTIDE SEQUENCE [LARGE SCALE GENOMIC DNA]</scope>
</reference>
<dbReference type="Proteomes" id="UP001732700">
    <property type="component" value="Chromosome 7C"/>
</dbReference>
<sequence length="391" mass="44516">MEDVQQAMELDHPNLTSIVNASKSHLLEQNQHGYSGISADIYQFTYDPARHWNEGHTFNGNSMQDLSFEGIVDASDDNYKREAVFLVHGTDQQVAVENMMRRSLSLKHDGILRPLVAGYNTQISKVISAYRMPLPTLTLDAWLEAEKEKAPSSTSIPPEVQQLLWTAYQAIAMIWQEGYTSDSLANPCSYHMIENKIKIDPLCIRDKREEEKDEMLIRNDFGIMILHHIYPVWKDDELNDFVDLVNNPEASVHDILEAPVLLLPASRELMYHHFDKARLNDLEETWLAEHANPQDGWKITAGNADPILQSIIDLQEQRGADFSTGFKGAMHFANVVTAHYPQHFRKSAEAESGVKLEGRVDSLLKQLLPRLLTKRYNSKYEVMAAHQAPQP</sequence>
<accession>A0ACD6A8I0</accession>
<proteinExistence type="predicted"/>
<dbReference type="EnsemblPlants" id="AVESA.00010b.r2.7CG0714230.1">
    <property type="protein sequence ID" value="AVESA.00010b.r2.7CG0714230.1.CDS"/>
    <property type="gene ID" value="AVESA.00010b.r2.7CG0714230"/>
</dbReference>
<evidence type="ECO:0000313" key="2">
    <source>
        <dbReference type="Proteomes" id="UP001732700"/>
    </source>
</evidence>
<reference evidence="1" key="2">
    <citation type="submission" date="2025-09" db="UniProtKB">
        <authorList>
            <consortium name="EnsemblPlants"/>
        </authorList>
    </citation>
    <scope>IDENTIFICATION</scope>
</reference>